<keyword evidence="4" id="KW-1185">Reference proteome</keyword>
<dbReference type="GO" id="GO:0032259">
    <property type="term" value="P:methylation"/>
    <property type="evidence" value="ECO:0007669"/>
    <property type="project" value="UniProtKB-KW"/>
</dbReference>
<evidence type="ECO:0000256" key="1">
    <source>
        <dbReference type="PROSITE-ProRule" id="PRU00848"/>
    </source>
</evidence>
<protein>
    <recommendedName>
        <fullName evidence="2">RNA methyltransferase</fullName>
        <ecNumber evidence="2">2.1.1.-</ecNumber>
    </recommendedName>
</protein>
<evidence type="ECO:0000313" key="5">
    <source>
        <dbReference type="WBParaSite" id="jg26287"/>
    </source>
</evidence>
<dbReference type="GO" id="GO:0008171">
    <property type="term" value="F:O-methyltransferase activity"/>
    <property type="evidence" value="ECO:0007669"/>
    <property type="project" value="UniProtKB-UniRule"/>
</dbReference>
<dbReference type="CDD" id="cd02440">
    <property type="entry name" value="AdoMet_MTases"/>
    <property type="match status" value="1"/>
</dbReference>
<keyword evidence="1 2" id="KW-0949">S-adenosyl-L-methionine</keyword>
<evidence type="ECO:0000256" key="2">
    <source>
        <dbReference type="RuleBase" id="RU367087"/>
    </source>
</evidence>
<name>A0A915E2K7_9BILA</name>
<dbReference type="AlphaFoldDB" id="A0A915E2K7"/>
<keyword evidence="2" id="KW-0489">Methyltransferase</keyword>
<dbReference type="InterPro" id="IPR024160">
    <property type="entry name" value="BIN3_SAM-bd_dom"/>
</dbReference>
<evidence type="ECO:0000313" key="4">
    <source>
        <dbReference type="Proteomes" id="UP000887574"/>
    </source>
</evidence>
<dbReference type="GO" id="GO:0040031">
    <property type="term" value="P:snRNA modification"/>
    <property type="evidence" value="ECO:0007669"/>
    <property type="project" value="TreeGrafter"/>
</dbReference>
<dbReference type="PROSITE" id="PS51515">
    <property type="entry name" value="BIN3_SAM"/>
    <property type="match status" value="1"/>
</dbReference>
<dbReference type="InterPro" id="IPR039772">
    <property type="entry name" value="Bin3-like"/>
</dbReference>
<dbReference type="GO" id="GO:0008173">
    <property type="term" value="F:RNA methyltransferase activity"/>
    <property type="evidence" value="ECO:0007669"/>
    <property type="project" value="UniProtKB-UniRule"/>
</dbReference>
<dbReference type="InterPro" id="IPR029063">
    <property type="entry name" value="SAM-dependent_MTases_sf"/>
</dbReference>
<dbReference type="Pfam" id="PF08242">
    <property type="entry name" value="Methyltransf_12"/>
    <property type="match status" value="1"/>
</dbReference>
<comment type="similarity">
    <text evidence="2">Belongs to the methyltransferase superfamily.</text>
</comment>
<dbReference type="InterPro" id="IPR013217">
    <property type="entry name" value="Methyltransf_12"/>
</dbReference>
<evidence type="ECO:0000259" key="3">
    <source>
        <dbReference type="PROSITE" id="PS51515"/>
    </source>
</evidence>
<dbReference type="WBParaSite" id="jg26287">
    <property type="protein sequence ID" value="jg26287"/>
    <property type="gene ID" value="jg26287"/>
</dbReference>
<sequence length="99" mass="10978">MDPRIDIFCEDWFFDKNILDVGCNAGHFTISIATTFRPKKIVGIDLDHYLIAAARTNVRFLCDQNSKFTGKFPTSFGLNYGPVSAPSTSTANSPTSRII</sequence>
<reference evidence="5" key="1">
    <citation type="submission" date="2022-11" db="UniProtKB">
        <authorList>
            <consortium name="WormBaseParasite"/>
        </authorList>
    </citation>
    <scope>IDENTIFICATION</scope>
</reference>
<dbReference type="PANTHER" id="PTHR12315:SF0">
    <property type="entry name" value="7SK SNRNA METHYLPHOSPHATE CAPPING ENZYME"/>
    <property type="match status" value="1"/>
</dbReference>
<dbReference type="Gene3D" id="3.40.50.150">
    <property type="entry name" value="Vaccinia Virus protein VP39"/>
    <property type="match status" value="1"/>
</dbReference>
<dbReference type="SUPFAM" id="SSF53335">
    <property type="entry name" value="S-adenosyl-L-methionine-dependent methyltransferases"/>
    <property type="match status" value="1"/>
</dbReference>
<proteinExistence type="inferred from homology"/>
<dbReference type="GO" id="GO:0017069">
    <property type="term" value="F:snRNA binding"/>
    <property type="evidence" value="ECO:0007669"/>
    <property type="project" value="TreeGrafter"/>
</dbReference>
<keyword evidence="2" id="KW-0808">Transferase</keyword>
<dbReference type="EC" id="2.1.1.-" evidence="2"/>
<dbReference type="Proteomes" id="UP000887574">
    <property type="component" value="Unplaced"/>
</dbReference>
<feature type="domain" description="Bin3-type SAM" evidence="3">
    <location>
        <begin position="2"/>
        <end position="99"/>
    </location>
</feature>
<accession>A0A915E2K7</accession>
<organism evidence="4 5">
    <name type="scientific">Ditylenchus dipsaci</name>
    <dbReference type="NCBI Taxonomy" id="166011"/>
    <lineage>
        <taxon>Eukaryota</taxon>
        <taxon>Metazoa</taxon>
        <taxon>Ecdysozoa</taxon>
        <taxon>Nematoda</taxon>
        <taxon>Chromadorea</taxon>
        <taxon>Rhabditida</taxon>
        <taxon>Tylenchina</taxon>
        <taxon>Tylenchomorpha</taxon>
        <taxon>Sphaerularioidea</taxon>
        <taxon>Anguinidae</taxon>
        <taxon>Anguininae</taxon>
        <taxon>Ditylenchus</taxon>
    </lineage>
</organism>
<dbReference type="PANTHER" id="PTHR12315">
    <property type="entry name" value="BICOID-INTERACTING PROTEIN RELATED"/>
    <property type="match status" value="1"/>
</dbReference>